<sequence length="194" mass="21369">MRTEKKKRIQLSSVGRDLFLGVRGNAPGLTLLGASSDFRRLGRVNPRRVVIGKWPRNETSLCPGGQNDHRRAQQWEVDTPLRSEENDLSLAIFAGDLHHFLGLKTILESFISTGPTTHRTTHRLQVRSGGVADSNCSLTMAIGAKETSQPVPGLISDSSTVIPSLHPFMGPEVLKPDFQLYGMVFENPSSLRRA</sequence>
<name>A0A0L0VB83_9BASI</name>
<dbReference type="EMBL" id="AJIL01000080">
    <property type="protein sequence ID" value="KNE96567.1"/>
    <property type="molecule type" value="Genomic_DNA"/>
</dbReference>
<evidence type="ECO:0000313" key="1">
    <source>
        <dbReference type="EMBL" id="KNE96567.1"/>
    </source>
</evidence>
<protein>
    <submittedName>
        <fullName evidence="1">Uncharacterized protein</fullName>
    </submittedName>
</protein>
<comment type="caution">
    <text evidence="1">The sequence shown here is derived from an EMBL/GenBank/DDBJ whole genome shotgun (WGS) entry which is preliminary data.</text>
</comment>
<proteinExistence type="predicted"/>
<evidence type="ECO:0000313" key="2">
    <source>
        <dbReference type="Proteomes" id="UP000054564"/>
    </source>
</evidence>
<accession>A0A0L0VB83</accession>
<keyword evidence="2" id="KW-1185">Reference proteome</keyword>
<organism evidence="1 2">
    <name type="scientific">Puccinia striiformis f. sp. tritici PST-78</name>
    <dbReference type="NCBI Taxonomy" id="1165861"/>
    <lineage>
        <taxon>Eukaryota</taxon>
        <taxon>Fungi</taxon>
        <taxon>Dikarya</taxon>
        <taxon>Basidiomycota</taxon>
        <taxon>Pucciniomycotina</taxon>
        <taxon>Pucciniomycetes</taxon>
        <taxon>Pucciniales</taxon>
        <taxon>Pucciniaceae</taxon>
        <taxon>Puccinia</taxon>
    </lineage>
</organism>
<dbReference type="AlphaFoldDB" id="A0A0L0VB83"/>
<dbReference type="Proteomes" id="UP000054564">
    <property type="component" value="Unassembled WGS sequence"/>
</dbReference>
<reference evidence="2" key="1">
    <citation type="submission" date="2014-03" db="EMBL/GenBank/DDBJ databases">
        <title>The Genome Sequence of Puccinia striiformis f. sp. tritici PST-78.</title>
        <authorList>
            <consortium name="The Broad Institute Genome Sequencing Platform"/>
            <person name="Cuomo C."/>
            <person name="Hulbert S."/>
            <person name="Chen X."/>
            <person name="Walker B."/>
            <person name="Young S.K."/>
            <person name="Zeng Q."/>
            <person name="Gargeya S."/>
            <person name="Fitzgerald M."/>
            <person name="Haas B."/>
            <person name="Abouelleil A."/>
            <person name="Alvarado L."/>
            <person name="Arachchi H.M."/>
            <person name="Berlin A.M."/>
            <person name="Chapman S.B."/>
            <person name="Goldberg J."/>
            <person name="Griggs A."/>
            <person name="Gujja S."/>
            <person name="Hansen M."/>
            <person name="Howarth C."/>
            <person name="Imamovic A."/>
            <person name="Larimer J."/>
            <person name="McCowan C."/>
            <person name="Montmayeur A."/>
            <person name="Murphy C."/>
            <person name="Neiman D."/>
            <person name="Pearson M."/>
            <person name="Priest M."/>
            <person name="Roberts A."/>
            <person name="Saif S."/>
            <person name="Shea T."/>
            <person name="Sisk P."/>
            <person name="Sykes S."/>
            <person name="Wortman J."/>
            <person name="Nusbaum C."/>
            <person name="Birren B."/>
        </authorList>
    </citation>
    <scope>NUCLEOTIDE SEQUENCE [LARGE SCALE GENOMIC DNA]</scope>
    <source>
        <strain evidence="2">race PST-78</strain>
    </source>
</reference>
<gene>
    <name evidence="1" type="ORF">PSTG_10126</name>
</gene>